<feature type="domain" description="Glutamine amidotransferase type-2" evidence="11">
    <location>
        <begin position="2"/>
        <end position="215"/>
    </location>
</feature>
<name>A0A1Y0I6P4_9GAMM</name>
<dbReference type="PANTHER" id="PTHR43284">
    <property type="entry name" value="ASPARAGINE SYNTHETASE (GLUTAMINE-HYDROLYZING)"/>
    <property type="match status" value="1"/>
</dbReference>
<dbReference type="InterPro" id="IPR033738">
    <property type="entry name" value="AsnB_N"/>
</dbReference>
<reference evidence="12 13" key="1">
    <citation type="submission" date="2017-05" db="EMBL/GenBank/DDBJ databases">
        <title>Genomic insights into alkan degradation activity of Oleiphilus messinensis.</title>
        <authorList>
            <person name="Kozyavkin S.A."/>
            <person name="Slesarev A.I."/>
            <person name="Golyshin P.N."/>
            <person name="Korzhenkov A."/>
            <person name="Golyshina O.N."/>
            <person name="Toshchakov S.V."/>
        </authorList>
    </citation>
    <scope>NUCLEOTIDE SEQUENCE [LARGE SCALE GENOMIC DNA]</scope>
    <source>
        <strain evidence="12 13">ME102</strain>
    </source>
</reference>
<dbReference type="AlphaFoldDB" id="A0A1Y0I6P4"/>
<dbReference type="PIRSF" id="PIRSF001589">
    <property type="entry name" value="Asn_synthetase_glu-h"/>
    <property type="match status" value="1"/>
</dbReference>
<dbReference type="InterPro" id="IPR029055">
    <property type="entry name" value="Ntn_hydrolases_N"/>
</dbReference>
<evidence type="ECO:0000256" key="5">
    <source>
        <dbReference type="ARBA" id="ARBA00022840"/>
    </source>
</evidence>
<dbReference type="RefSeq" id="WP_087461190.1">
    <property type="nucleotide sequence ID" value="NZ_CP021425.1"/>
</dbReference>
<dbReference type="CDD" id="cd00712">
    <property type="entry name" value="AsnB"/>
    <property type="match status" value="1"/>
</dbReference>
<keyword evidence="4 9" id="KW-0547">Nucleotide-binding</keyword>
<accession>A0A1Y0I6P4</accession>
<evidence type="ECO:0000313" key="12">
    <source>
        <dbReference type="EMBL" id="ARU56168.1"/>
    </source>
</evidence>
<dbReference type="GO" id="GO:0006529">
    <property type="term" value="P:asparagine biosynthetic process"/>
    <property type="evidence" value="ECO:0007669"/>
    <property type="project" value="UniProtKB-KW"/>
</dbReference>
<dbReference type="GO" id="GO:0005524">
    <property type="term" value="F:ATP binding"/>
    <property type="evidence" value="ECO:0007669"/>
    <property type="project" value="UniProtKB-KW"/>
</dbReference>
<protein>
    <recommendedName>
        <fullName evidence="3">asparagine synthase (glutamine-hydrolyzing)</fullName>
        <ecNumber evidence="3">6.3.5.4</ecNumber>
    </recommendedName>
</protein>
<dbReference type="Pfam" id="PF13537">
    <property type="entry name" value="GATase_7"/>
    <property type="match status" value="1"/>
</dbReference>
<evidence type="ECO:0000256" key="7">
    <source>
        <dbReference type="ARBA" id="ARBA00048741"/>
    </source>
</evidence>
<dbReference type="EC" id="6.3.5.4" evidence="3"/>
<feature type="binding site" evidence="9">
    <location>
        <begin position="364"/>
        <end position="365"/>
    </location>
    <ligand>
        <name>ATP</name>
        <dbReference type="ChEBI" id="CHEBI:30616"/>
    </ligand>
</feature>
<dbReference type="PROSITE" id="PS51278">
    <property type="entry name" value="GATASE_TYPE_2"/>
    <property type="match status" value="1"/>
</dbReference>
<dbReference type="InterPro" id="IPR051786">
    <property type="entry name" value="ASN_synthetase/amidase"/>
</dbReference>
<evidence type="ECO:0000256" key="3">
    <source>
        <dbReference type="ARBA" id="ARBA00012737"/>
    </source>
</evidence>
<comment type="pathway">
    <text evidence="1">Amino-acid biosynthesis; L-asparagine biosynthesis; L-asparagine from L-aspartate (L-Gln route): step 1/1.</text>
</comment>
<evidence type="ECO:0000256" key="1">
    <source>
        <dbReference type="ARBA" id="ARBA00005187"/>
    </source>
</evidence>
<dbReference type="InterPro" id="IPR014729">
    <property type="entry name" value="Rossmann-like_a/b/a_fold"/>
</dbReference>
<proteinExistence type="inferred from homology"/>
<dbReference type="Proteomes" id="UP000196027">
    <property type="component" value="Chromosome"/>
</dbReference>
<keyword evidence="5 9" id="KW-0067">ATP-binding</keyword>
<feature type="site" description="Important for beta-aspartyl-AMP intermediate formation" evidence="10">
    <location>
        <position position="366"/>
    </location>
</feature>
<dbReference type="InterPro" id="IPR001962">
    <property type="entry name" value="Asn_synthase"/>
</dbReference>
<feature type="binding site" evidence="9">
    <location>
        <position position="101"/>
    </location>
    <ligand>
        <name>L-glutamine</name>
        <dbReference type="ChEBI" id="CHEBI:58359"/>
    </ligand>
</feature>
<dbReference type="OrthoDB" id="9763290at2"/>
<dbReference type="NCBIfam" id="TIGR03108">
    <property type="entry name" value="eps_aminotran_1"/>
    <property type="match status" value="1"/>
</dbReference>
<keyword evidence="8" id="KW-0028">Amino-acid biosynthesis</keyword>
<keyword evidence="6 8" id="KW-0315">Glutamine amidotransferase</keyword>
<dbReference type="SUPFAM" id="SSF52402">
    <property type="entry name" value="Adenine nucleotide alpha hydrolases-like"/>
    <property type="match status" value="1"/>
</dbReference>
<dbReference type="CDD" id="cd01991">
    <property type="entry name" value="Asn_synthase_B_C"/>
    <property type="match status" value="1"/>
</dbReference>
<sequence length="631" mass="71920">MCGIAGIFNLSGKGQIDETVLHAMNQAQFHRGPDEGGVWSSEGIGLAHRRLSIIDLSSLGRQPMTNKDNSVVVVFNGEIYNFKALREELLAAGYEFKSQTDTEVIVHGWSHWKEKVIDRLRGMFAIAIWDTAERRLFVARDRMGIKPLFYAIDEQGTFIFGSELKVLYQYPGLKKVIDPLCIEDYFAYGYVPEPKTIFKNIFKLEPGFSLSLKVGDSQPVLNQYWNIPFQTDHSMRYEDASVELVERMKEAVGIRMIADVPLGAFLSGGVDSSSVVAMMSQLQSDPVNTCSIAFDDKKFNESEFAQQVADRYKTNHFVETVNTDDFHLIEELAKIYDEPYADSSAIPTYRVCELARKRVTVALSGDGADESLSGYRRHVWHMNEERVRSLLPFPFRRAVFGFLGSVYPKLDWMPRVFRAKTTFQSLGRSSVEAYFHTISILKNEQRAKIYSDAFKNELAGYNAVEVFKRHAKDCPSDEPLNLIEYLDLKTYLVGDILTKVDRASMAHALEVRVPLLDHKYIEWVSSLPTDFKVKGQIGKYILKNSMEPHLPNDVLYRPKMGFAVPLASWFRGPLRDHVKTHLLGDRLMDTGYFNPDQLHKMVKEHSAGLRDHSAPIWTLLMFDSFLEHVMG</sequence>
<evidence type="ECO:0000256" key="9">
    <source>
        <dbReference type="PIRSR" id="PIRSR001589-2"/>
    </source>
</evidence>
<keyword evidence="13" id="KW-1185">Reference proteome</keyword>
<dbReference type="InterPro" id="IPR017932">
    <property type="entry name" value="GATase_2_dom"/>
</dbReference>
<evidence type="ECO:0000256" key="6">
    <source>
        <dbReference type="ARBA" id="ARBA00022962"/>
    </source>
</evidence>
<dbReference type="EMBL" id="CP021425">
    <property type="protein sequence ID" value="ARU56168.1"/>
    <property type="molecule type" value="Genomic_DNA"/>
</dbReference>
<dbReference type="KEGG" id="ome:OLMES_2095"/>
<comment type="catalytic activity">
    <reaction evidence="7">
        <text>L-aspartate + L-glutamine + ATP + H2O = L-asparagine + L-glutamate + AMP + diphosphate + H(+)</text>
        <dbReference type="Rhea" id="RHEA:12228"/>
        <dbReference type="ChEBI" id="CHEBI:15377"/>
        <dbReference type="ChEBI" id="CHEBI:15378"/>
        <dbReference type="ChEBI" id="CHEBI:29985"/>
        <dbReference type="ChEBI" id="CHEBI:29991"/>
        <dbReference type="ChEBI" id="CHEBI:30616"/>
        <dbReference type="ChEBI" id="CHEBI:33019"/>
        <dbReference type="ChEBI" id="CHEBI:58048"/>
        <dbReference type="ChEBI" id="CHEBI:58359"/>
        <dbReference type="ChEBI" id="CHEBI:456215"/>
        <dbReference type="EC" id="6.3.5.4"/>
    </reaction>
</comment>
<feature type="active site" description="For GATase activity" evidence="8">
    <location>
        <position position="2"/>
    </location>
</feature>
<evidence type="ECO:0000313" key="13">
    <source>
        <dbReference type="Proteomes" id="UP000196027"/>
    </source>
</evidence>
<dbReference type="SUPFAM" id="SSF56235">
    <property type="entry name" value="N-terminal nucleophile aminohydrolases (Ntn hydrolases)"/>
    <property type="match status" value="1"/>
</dbReference>
<evidence type="ECO:0000256" key="10">
    <source>
        <dbReference type="PIRSR" id="PIRSR001589-3"/>
    </source>
</evidence>
<dbReference type="InterPro" id="IPR006426">
    <property type="entry name" value="Asn_synth_AEB"/>
</dbReference>
<evidence type="ECO:0000259" key="11">
    <source>
        <dbReference type="PROSITE" id="PS51278"/>
    </source>
</evidence>
<feature type="binding site" evidence="9">
    <location>
        <position position="292"/>
    </location>
    <ligand>
        <name>ATP</name>
        <dbReference type="ChEBI" id="CHEBI:30616"/>
    </ligand>
</feature>
<dbReference type="GO" id="GO:0004066">
    <property type="term" value="F:asparagine synthase (glutamine-hydrolyzing) activity"/>
    <property type="evidence" value="ECO:0007669"/>
    <property type="project" value="UniProtKB-EC"/>
</dbReference>
<evidence type="ECO:0000256" key="4">
    <source>
        <dbReference type="ARBA" id="ARBA00022741"/>
    </source>
</evidence>
<dbReference type="Gene3D" id="3.60.20.10">
    <property type="entry name" value="Glutamine Phosphoribosylpyrophosphate, subunit 1, domain 1"/>
    <property type="match status" value="1"/>
</dbReference>
<keyword evidence="8" id="KW-0061">Asparagine biosynthesis</keyword>
<evidence type="ECO:0000256" key="8">
    <source>
        <dbReference type="PIRSR" id="PIRSR001589-1"/>
    </source>
</evidence>
<gene>
    <name evidence="12" type="ORF">OLMES_2095</name>
</gene>
<organism evidence="12 13">
    <name type="scientific">Oleiphilus messinensis</name>
    <dbReference type="NCBI Taxonomy" id="141451"/>
    <lineage>
        <taxon>Bacteria</taxon>
        <taxon>Pseudomonadati</taxon>
        <taxon>Pseudomonadota</taxon>
        <taxon>Gammaproteobacteria</taxon>
        <taxon>Oceanospirillales</taxon>
        <taxon>Oleiphilaceae</taxon>
        <taxon>Oleiphilus</taxon>
    </lineage>
</organism>
<dbReference type="Gene3D" id="3.40.50.620">
    <property type="entry name" value="HUPs"/>
    <property type="match status" value="1"/>
</dbReference>
<dbReference type="NCBIfam" id="TIGR01536">
    <property type="entry name" value="asn_synth_AEB"/>
    <property type="match status" value="1"/>
</dbReference>
<evidence type="ECO:0000256" key="2">
    <source>
        <dbReference type="ARBA" id="ARBA00005752"/>
    </source>
</evidence>
<dbReference type="InterPro" id="IPR017539">
    <property type="entry name" value="XrtA_amidotfase"/>
</dbReference>
<dbReference type="Pfam" id="PF00733">
    <property type="entry name" value="Asn_synthase"/>
    <property type="match status" value="1"/>
</dbReference>
<dbReference type="GO" id="GO:0005829">
    <property type="term" value="C:cytosol"/>
    <property type="evidence" value="ECO:0007669"/>
    <property type="project" value="TreeGrafter"/>
</dbReference>
<dbReference type="PANTHER" id="PTHR43284:SF1">
    <property type="entry name" value="ASPARAGINE SYNTHETASE"/>
    <property type="match status" value="1"/>
</dbReference>
<comment type="similarity">
    <text evidence="2">Belongs to the asparagine synthetase family.</text>
</comment>